<protein>
    <submittedName>
        <fullName evidence="1">Uncharacterized protein</fullName>
    </submittedName>
</protein>
<dbReference type="Proteomes" id="UP001162800">
    <property type="component" value="Plasmid unnamed1"/>
</dbReference>
<reference evidence="1" key="1">
    <citation type="submission" date="2022-09" db="EMBL/GenBank/DDBJ databases">
        <title>The complete genome of Acidovorax sp. 5MLIR.</title>
        <authorList>
            <person name="Liu L."/>
            <person name="Yue J."/>
            <person name="Yang F."/>
            <person name="Yuan J."/>
            <person name="Li L."/>
        </authorList>
    </citation>
    <scope>NUCLEOTIDE SEQUENCE</scope>
    <source>
        <strain evidence="1">5MLIR</strain>
        <plasmid evidence="1">unnamed1</plasmid>
    </source>
</reference>
<evidence type="ECO:0000313" key="2">
    <source>
        <dbReference type="Proteomes" id="UP001162800"/>
    </source>
</evidence>
<keyword evidence="2" id="KW-1185">Reference proteome</keyword>
<accession>A0ABY6GF86</accession>
<organism evidence="1 2">
    <name type="scientific">Comamonas endophytica</name>
    <dbReference type="NCBI Taxonomy" id="2949090"/>
    <lineage>
        <taxon>Bacteria</taxon>
        <taxon>Pseudomonadati</taxon>
        <taxon>Pseudomonadota</taxon>
        <taxon>Betaproteobacteria</taxon>
        <taxon>Burkholderiales</taxon>
        <taxon>Comamonadaceae</taxon>
        <taxon>Comamonas</taxon>
    </lineage>
</organism>
<evidence type="ECO:0000313" key="1">
    <source>
        <dbReference type="EMBL" id="UYG53759.1"/>
    </source>
</evidence>
<gene>
    <name evidence="1" type="ORF">M9799_17645</name>
</gene>
<proteinExistence type="predicted"/>
<keyword evidence="1" id="KW-0614">Plasmid</keyword>
<geneLocation type="plasmid" evidence="1 2">
    <name>unnamed1</name>
</geneLocation>
<sequence length="52" mass="5533">MKRIEATNPFPAARAWFLLLALIPIAGCRLPAATTAARAMHASWSALDISPA</sequence>
<name>A0ABY6GF86_9BURK</name>
<dbReference type="EMBL" id="CP106882">
    <property type="protein sequence ID" value="UYG53759.1"/>
    <property type="molecule type" value="Genomic_DNA"/>
</dbReference>
<dbReference type="RefSeq" id="WP_231044939.1">
    <property type="nucleotide sequence ID" value="NZ_CP106882.1"/>
</dbReference>